<dbReference type="PRINTS" id="PR00038">
    <property type="entry name" value="HTHLUXR"/>
</dbReference>
<dbReference type="SUPFAM" id="SSF46894">
    <property type="entry name" value="C-terminal effector domain of the bipartite response regulators"/>
    <property type="match status" value="1"/>
</dbReference>
<keyword evidence="6" id="KW-1185">Reference proteome</keyword>
<dbReference type="EMBL" id="LMWW01000066">
    <property type="protein sequence ID" value="KUN76441.1"/>
    <property type="molecule type" value="Genomic_DNA"/>
</dbReference>
<keyword evidence="2" id="KW-0238">DNA-binding</keyword>
<dbReference type="OrthoDB" id="4294555at2"/>
<dbReference type="Gene3D" id="1.10.10.10">
    <property type="entry name" value="Winged helix-like DNA-binding domain superfamily/Winged helix DNA-binding domain"/>
    <property type="match status" value="1"/>
</dbReference>
<reference evidence="5 6" key="1">
    <citation type="submission" date="2015-10" db="EMBL/GenBank/DDBJ databases">
        <title>Draft genome sequence of Streptomyces griseoruber DSM 40281, type strain for the species Streptomyces griseoruber.</title>
        <authorList>
            <person name="Ruckert C."/>
            <person name="Winkler A."/>
            <person name="Kalinowski J."/>
            <person name="Kampfer P."/>
            <person name="Glaeser S."/>
        </authorList>
    </citation>
    <scope>NUCLEOTIDE SEQUENCE [LARGE SCALE GENOMIC DNA]</scope>
    <source>
        <strain evidence="5 6">DSM 40281</strain>
    </source>
</reference>
<dbReference type="GO" id="GO:0003677">
    <property type="term" value="F:DNA binding"/>
    <property type="evidence" value="ECO:0007669"/>
    <property type="project" value="UniProtKB-KW"/>
</dbReference>
<dbReference type="CDD" id="cd06170">
    <property type="entry name" value="LuxR_C_like"/>
    <property type="match status" value="1"/>
</dbReference>
<evidence type="ECO:0000313" key="6">
    <source>
        <dbReference type="Proteomes" id="UP000052982"/>
    </source>
</evidence>
<dbReference type="InterPro" id="IPR000792">
    <property type="entry name" value="Tscrpt_reg_LuxR_C"/>
</dbReference>
<keyword evidence="3" id="KW-0804">Transcription</keyword>
<evidence type="ECO:0000256" key="2">
    <source>
        <dbReference type="ARBA" id="ARBA00023125"/>
    </source>
</evidence>
<dbReference type="AlphaFoldDB" id="A0A117R878"/>
<dbReference type="PROSITE" id="PS00622">
    <property type="entry name" value="HTH_LUXR_1"/>
    <property type="match status" value="1"/>
</dbReference>
<evidence type="ECO:0000259" key="4">
    <source>
        <dbReference type="PROSITE" id="PS50043"/>
    </source>
</evidence>
<dbReference type="Pfam" id="PF00196">
    <property type="entry name" value="GerE"/>
    <property type="match status" value="1"/>
</dbReference>
<dbReference type="InterPro" id="IPR036388">
    <property type="entry name" value="WH-like_DNA-bd_sf"/>
</dbReference>
<sequence length="80" mass="8978">MSPFTVEIVKQLSDRELEVLGYLAEGHTYSSIARRMNLSPHTVDTYLRRIRGKAGVSNRAHLMVLALQVSRRLDLGLAQA</sequence>
<accession>A0A117R878</accession>
<dbReference type="PANTHER" id="PTHR44688">
    <property type="entry name" value="DNA-BINDING TRANSCRIPTIONAL ACTIVATOR DEVR_DOSR"/>
    <property type="match status" value="1"/>
</dbReference>
<gene>
    <name evidence="5" type="ORF">AQJ64_38485</name>
</gene>
<dbReference type="InterPro" id="IPR016032">
    <property type="entry name" value="Sig_transdc_resp-reg_C-effctor"/>
</dbReference>
<dbReference type="STRING" id="1943.AQJ64_38485"/>
<keyword evidence="1" id="KW-0805">Transcription regulation</keyword>
<dbReference type="SMART" id="SM00421">
    <property type="entry name" value="HTH_LUXR"/>
    <property type="match status" value="1"/>
</dbReference>
<feature type="domain" description="HTH luxR-type" evidence="4">
    <location>
        <begin position="5"/>
        <end position="70"/>
    </location>
</feature>
<dbReference type="RefSeq" id="WP_055635571.1">
    <property type="nucleotide sequence ID" value="NZ_KQ948782.1"/>
</dbReference>
<organism evidence="5 6">
    <name type="scientific">Streptomyces griseoruber</name>
    <dbReference type="NCBI Taxonomy" id="1943"/>
    <lineage>
        <taxon>Bacteria</taxon>
        <taxon>Bacillati</taxon>
        <taxon>Actinomycetota</taxon>
        <taxon>Actinomycetes</taxon>
        <taxon>Kitasatosporales</taxon>
        <taxon>Streptomycetaceae</taxon>
        <taxon>Streptomyces</taxon>
    </lineage>
</organism>
<comment type="caution">
    <text evidence="5">The sequence shown here is derived from an EMBL/GenBank/DDBJ whole genome shotgun (WGS) entry which is preliminary data.</text>
</comment>
<name>A0A117R878_9ACTN</name>
<dbReference type="PANTHER" id="PTHR44688:SF16">
    <property type="entry name" value="DNA-BINDING TRANSCRIPTIONAL ACTIVATOR DEVR_DOSR"/>
    <property type="match status" value="1"/>
</dbReference>
<dbReference type="GO" id="GO:0006355">
    <property type="term" value="P:regulation of DNA-templated transcription"/>
    <property type="evidence" value="ECO:0007669"/>
    <property type="project" value="InterPro"/>
</dbReference>
<protein>
    <recommendedName>
        <fullName evidence="4">HTH luxR-type domain-containing protein</fullName>
    </recommendedName>
</protein>
<evidence type="ECO:0000256" key="1">
    <source>
        <dbReference type="ARBA" id="ARBA00023015"/>
    </source>
</evidence>
<dbReference type="Proteomes" id="UP000052982">
    <property type="component" value="Unassembled WGS sequence"/>
</dbReference>
<dbReference type="PROSITE" id="PS50043">
    <property type="entry name" value="HTH_LUXR_2"/>
    <property type="match status" value="1"/>
</dbReference>
<proteinExistence type="predicted"/>
<evidence type="ECO:0000256" key="3">
    <source>
        <dbReference type="ARBA" id="ARBA00023163"/>
    </source>
</evidence>
<evidence type="ECO:0000313" key="5">
    <source>
        <dbReference type="EMBL" id="KUN76441.1"/>
    </source>
</evidence>